<name>A0A3L7K483_9BACI</name>
<dbReference type="EMBL" id="RCVZ01000001">
    <property type="protein sequence ID" value="RLQ97897.1"/>
    <property type="molecule type" value="Genomic_DNA"/>
</dbReference>
<proteinExistence type="predicted"/>
<reference evidence="1 2" key="1">
    <citation type="submission" date="2018-10" db="EMBL/GenBank/DDBJ databases">
        <title>Falsibacillus sp. genome draft.</title>
        <authorList>
            <person name="Shi S."/>
        </authorList>
    </citation>
    <scope>NUCLEOTIDE SEQUENCE [LARGE SCALE GENOMIC DNA]</scope>
    <source>
        <strain evidence="1 2">GY 10110</strain>
    </source>
</reference>
<evidence type="ECO:0008006" key="3">
    <source>
        <dbReference type="Google" id="ProtNLM"/>
    </source>
</evidence>
<dbReference type="Gene3D" id="1.10.287.950">
    <property type="entry name" value="Methyl-accepting chemotaxis protein"/>
    <property type="match status" value="1"/>
</dbReference>
<gene>
    <name evidence="1" type="ORF">D9X91_00440</name>
</gene>
<dbReference type="SUPFAM" id="SSF58104">
    <property type="entry name" value="Methyl-accepting chemotaxis protein (MCP) signaling domain"/>
    <property type="match status" value="1"/>
</dbReference>
<organism evidence="1 2">
    <name type="scientific">Falsibacillus albus</name>
    <dbReference type="NCBI Taxonomy" id="2478915"/>
    <lineage>
        <taxon>Bacteria</taxon>
        <taxon>Bacillati</taxon>
        <taxon>Bacillota</taxon>
        <taxon>Bacilli</taxon>
        <taxon>Bacillales</taxon>
        <taxon>Bacillaceae</taxon>
        <taxon>Falsibacillus</taxon>
    </lineage>
</organism>
<evidence type="ECO:0000313" key="1">
    <source>
        <dbReference type="EMBL" id="RLQ97897.1"/>
    </source>
</evidence>
<dbReference type="Proteomes" id="UP000276770">
    <property type="component" value="Unassembled WGS sequence"/>
</dbReference>
<sequence length="70" mass="7664">MENVSSQLNEKMDVIYSISEQSSSVAEEVSASSQDQLEGISQVNEAAVQLSDIAGELQSQVGQYRFEDSY</sequence>
<dbReference type="AlphaFoldDB" id="A0A3L7K483"/>
<evidence type="ECO:0000313" key="2">
    <source>
        <dbReference type="Proteomes" id="UP000276770"/>
    </source>
</evidence>
<accession>A0A3L7K483</accession>
<protein>
    <recommendedName>
        <fullName evidence="3">Methyl-accepting chemotaxis protein</fullName>
    </recommendedName>
</protein>
<comment type="caution">
    <text evidence="1">The sequence shown here is derived from an EMBL/GenBank/DDBJ whole genome shotgun (WGS) entry which is preliminary data.</text>
</comment>
<keyword evidence="2" id="KW-1185">Reference proteome</keyword>